<dbReference type="InterPro" id="IPR024160">
    <property type="entry name" value="BIN3_SAM-bd_dom"/>
</dbReference>
<dbReference type="Pfam" id="PF06859">
    <property type="entry name" value="Bin3"/>
    <property type="match status" value="1"/>
</dbReference>
<feature type="domain" description="Bin3-type SAM" evidence="8">
    <location>
        <begin position="251"/>
        <end position="473"/>
    </location>
</feature>
<keyword evidence="2 6" id="KW-0489">Methyltransferase</keyword>
<feature type="compositionally biased region" description="Low complexity" evidence="7">
    <location>
        <begin position="191"/>
        <end position="203"/>
    </location>
</feature>
<comment type="similarity">
    <text evidence="1 6">Belongs to the methyltransferase superfamily.</text>
</comment>
<evidence type="ECO:0000256" key="2">
    <source>
        <dbReference type="ARBA" id="ARBA00022603"/>
    </source>
</evidence>
<evidence type="ECO:0000256" key="5">
    <source>
        <dbReference type="PROSITE-ProRule" id="PRU00848"/>
    </source>
</evidence>
<evidence type="ECO:0000256" key="6">
    <source>
        <dbReference type="RuleBase" id="RU367087"/>
    </source>
</evidence>
<evidence type="ECO:0000256" key="1">
    <source>
        <dbReference type="ARBA" id="ARBA00008361"/>
    </source>
</evidence>
<dbReference type="InterPro" id="IPR029063">
    <property type="entry name" value="SAM-dependent_MTases_sf"/>
</dbReference>
<dbReference type="GO" id="GO:0032259">
    <property type="term" value="P:methylation"/>
    <property type="evidence" value="ECO:0007669"/>
    <property type="project" value="UniProtKB-KW"/>
</dbReference>
<dbReference type="InterPro" id="IPR010675">
    <property type="entry name" value="Bin3_C"/>
</dbReference>
<protein>
    <recommendedName>
        <fullName evidence="6">RNA methyltransferase</fullName>
        <ecNumber evidence="6">2.1.1.-</ecNumber>
    </recommendedName>
</protein>
<reference evidence="9" key="1">
    <citation type="submission" date="2014-05" db="EMBL/GenBank/DDBJ databases">
        <title>The transcriptome of the halophilic microalga Tetraselmis sp. GSL018 isolated from the Great Salt Lake, Utah.</title>
        <authorList>
            <person name="Jinkerson R.E."/>
            <person name="D'Adamo S."/>
            <person name="Posewitz M.C."/>
        </authorList>
    </citation>
    <scope>NUCLEOTIDE SEQUENCE</scope>
    <source>
        <strain evidence="9">GSL018</strain>
    </source>
</reference>
<keyword evidence="3 6" id="KW-0808">Transferase</keyword>
<feature type="compositionally biased region" description="Polar residues" evidence="7">
    <location>
        <begin position="51"/>
        <end position="71"/>
    </location>
</feature>
<dbReference type="PANTHER" id="PTHR12315:SF0">
    <property type="entry name" value="7SK SNRNA METHYLPHOSPHATE CAPPING ENZYME"/>
    <property type="match status" value="1"/>
</dbReference>
<dbReference type="GO" id="GO:0017069">
    <property type="term" value="F:snRNA binding"/>
    <property type="evidence" value="ECO:0007669"/>
    <property type="project" value="TreeGrafter"/>
</dbReference>
<dbReference type="PANTHER" id="PTHR12315">
    <property type="entry name" value="BICOID-INTERACTING PROTEIN RELATED"/>
    <property type="match status" value="1"/>
</dbReference>
<accession>A0A061R2F9</accession>
<sequence>MDSSQTGPDIKTKDQIAKLHKNKQKRNRKKLAQQVKEGKLEAKGRLAKRLSTATTAEDGNQENGSDRQAPTSPVCLGRGSRAEPGSATASEERSCFQHHSRPKERWHTSEVLLRKPTENILSFISNKQSVADTSHKRKLEDGLASSSDAGPVALVPISVQRRRLVATENKTAAVAAVKHSEAGSAVDRDAASAGASAAGGPEAETAKEAAEGGGCAGTKAEARSRRVRASFVYGNYARYYGYRTFSDFSHDPRLKLMHREWFEGRSFLDVGCHEGVITLALVSHFRPSSTLGIDVDSGLIDNAKWHLRKMEGKVSEQLISASVSGGEGHQIGRDVAAKLTALRAVRFQCSPVQDTVLEPESFDVITLLSVAKWIHIHVGDQGMKQVFEKLSTALRPGGVLVLEPQPLKSYRQAFRKQAMPPSVYPWDTLKFLPQHFPKFLETKCGLQRLDKLKVEECSKGFNRPVFIFRRPNVQTEDSLQGGATSH</sequence>
<evidence type="ECO:0000256" key="3">
    <source>
        <dbReference type="ARBA" id="ARBA00022679"/>
    </source>
</evidence>
<dbReference type="SUPFAM" id="SSF53335">
    <property type="entry name" value="S-adenosyl-L-methionine-dependent methyltransferases"/>
    <property type="match status" value="1"/>
</dbReference>
<feature type="region of interest" description="Disordered" evidence="7">
    <location>
        <begin position="179"/>
        <end position="203"/>
    </location>
</feature>
<dbReference type="GO" id="GO:0008171">
    <property type="term" value="F:O-methyltransferase activity"/>
    <property type="evidence" value="ECO:0007669"/>
    <property type="project" value="UniProtKB-UniRule"/>
</dbReference>
<feature type="compositionally biased region" description="Basic residues" evidence="7">
    <location>
        <begin position="18"/>
        <end position="31"/>
    </location>
</feature>
<evidence type="ECO:0000259" key="8">
    <source>
        <dbReference type="PROSITE" id="PS51515"/>
    </source>
</evidence>
<feature type="region of interest" description="Disordered" evidence="7">
    <location>
        <begin position="1"/>
        <end position="109"/>
    </location>
</feature>
<keyword evidence="4 5" id="KW-0949">S-adenosyl-L-methionine</keyword>
<dbReference type="Gene3D" id="3.40.50.150">
    <property type="entry name" value="Vaccinia Virus protein VP39"/>
    <property type="match status" value="1"/>
</dbReference>
<dbReference type="GO" id="GO:0008173">
    <property type="term" value="F:RNA methyltransferase activity"/>
    <property type="evidence" value="ECO:0007669"/>
    <property type="project" value="UniProtKB-UniRule"/>
</dbReference>
<dbReference type="EMBL" id="GBEZ01021889">
    <property type="protein sequence ID" value="JAC64900.1"/>
    <property type="molecule type" value="Transcribed_RNA"/>
</dbReference>
<dbReference type="PROSITE" id="PS51515">
    <property type="entry name" value="BIN3_SAM"/>
    <property type="match status" value="1"/>
</dbReference>
<feature type="compositionally biased region" description="Basic and acidic residues" evidence="7">
    <location>
        <begin position="179"/>
        <end position="190"/>
    </location>
</feature>
<evidence type="ECO:0000256" key="7">
    <source>
        <dbReference type="SAM" id="MobiDB-lite"/>
    </source>
</evidence>
<evidence type="ECO:0000313" key="9">
    <source>
        <dbReference type="EMBL" id="JAC64900.1"/>
    </source>
</evidence>
<dbReference type="AlphaFoldDB" id="A0A061R2F9"/>
<organism evidence="9">
    <name type="scientific">Tetraselmis sp. GSL018</name>
    <dbReference type="NCBI Taxonomy" id="582737"/>
    <lineage>
        <taxon>Eukaryota</taxon>
        <taxon>Viridiplantae</taxon>
        <taxon>Chlorophyta</taxon>
        <taxon>core chlorophytes</taxon>
        <taxon>Chlorodendrophyceae</taxon>
        <taxon>Chlorodendrales</taxon>
        <taxon>Chlorodendraceae</taxon>
        <taxon>Tetraselmis</taxon>
    </lineage>
</organism>
<dbReference type="EC" id="2.1.1.-" evidence="6"/>
<proteinExistence type="inferred from homology"/>
<dbReference type="InterPro" id="IPR039772">
    <property type="entry name" value="Bin3-like"/>
</dbReference>
<dbReference type="CDD" id="cd02440">
    <property type="entry name" value="AdoMet_MTases"/>
    <property type="match status" value="1"/>
</dbReference>
<dbReference type="GO" id="GO:0040031">
    <property type="term" value="P:snRNA modification"/>
    <property type="evidence" value="ECO:0007669"/>
    <property type="project" value="TreeGrafter"/>
</dbReference>
<gene>
    <name evidence="9" type="primary">MEPCE</name>
    <name evidence="9" type="ORF">TSPGSL018_17277</name>
</gene>
<evidence type="ECO:0000256" key="4">
    <source>
        <dbReference type="ARBA" id="ARBA00022691"/>
    </source>
</evidence>
<name>A0A061R2F9_9CHLO</name>